<proteinExistence type="predicted"/>
<reference evidence="2" key="1">
    <citation type="submission" date="2022-10" db="EMBL/GenBank/DDBJ databases">
        <title>The WGS of Solirubrobacter phytolaccae KCTC 29190.</title>
        <authorList>
            <person name="Jiang Z."/>
        </authorList>
    </citation>
    <scope>NUCLEOTIDE SEQUENCE</scope>
    <source>
        <strain evidence="2">KCTC 29190</strain>
    </source>
</reference>
<dbReference type="PANTHER" id="PTHR35801:SF1">
    <property type="entry name" value="PHOSPHOSERINE PHOSPHATASE RSBX"/>
    <property type="match status" value="1"/>
</dbReference>
<dbReference type="InterPro" id="IPR036457">
    <property type="entry name" value="PPM-type-like_dom_sf"/>
</dbReference>
<dbReference type="RefSeq" id="WP_270024535.1">
    <property type="nucleotide sequence ID" value="NZ_JAPDDP010000010.1"/>
</dbReference>
<accession>A0A9X3SE97</accession>
<dbReference type="Proteomes" id="UP001147653">
    <property type="component" value="Unassembled WGS sequence"/>
</dbReference>
<gene>
    <name evidence="2" type="ORF">OJ997_07970</name>
</gene>
<dbReference type="Gene3D" id="3.30.565.10">
    <property type="entry name" value="Histidine kinase-like ATPase, C-terminal domain"/>
    <property type="match status" value="1"/>
</dbReference>
<evidence type="ECO:0000313" key="2">
    <source>
        <dbReference type="EMBL" id="MDA0180227.1"/>
    </source>
</evidence>
<dbReference type="InterPro" id="IPR036890">
    <property type="entry name" value="HATPase_C_sf"/>
</dbReference>
<dbReference type="Gene3D" id="3.60.40.10">
    <property type="entry name" value="PPM-type phosphatase domain"/>
    <property type="match status" value="1"/>
</dbReference>
<dbReference type="GO" id="GO:0005524">
    <property type="term" value="F:ATP binding"/>
    <property type="evidence" value="ECO:0007669"/>
    <property type="project" value="UniProtKB-KW"/>
</dbReference>
<protein>
    <submittedName>
        <fullName evidence="2">ATP-binding protein</fullName>
    </submittedName>
</protein>
<dbReference type="InterPro" id="IPR003594">
    <property type="entry name" value="HATPase_dom"/>
</dbReference>
<dbReference type="SUPFAM" id="SSF81606">
    <property type="entry name" value="PP2C-like"/>
    <property type="match status" value="1"/>
</dbReference>
<dbReference type="AlphaFoldDB" id="A0A9X3SE97"/>
<dbReference type="PANTHER" id="PTHR35801">
    <property type="entry name" value="PHOSPHOSERINE PHOSPHATASE RSBX"/>
    <property type="match status" value="1"/>
</dbReference>
<dbReference type="SMART" id="SM00331">
    <property type="entry name" value="PP2C_SIG"/>
    <property type="match status" value="1"/>
</dbReference>
<comment type="caution">
    <text evidence="2">The sequence shown here is derived from an EMBL/GenBank/DDBJ whole genome shotgun (WGS) entry which is preliminary data.</text>
</comment>
<dbReference type="InterPro" id="IPR001932">
    <property type="entry name" value="PPM-type_phosphatase-like_dom"/>
</dbReference>
<dbReference type="SUPFAM" id="SSF55874">
    <property type="entry name" value="ATPase domain of HSP90 chaperone/DNA topoisomerase II/histidine kinase"/>
    <property type="match status" value="1"/>
</dbReference>
<dbReference type="EMBL" id="JAPDDP010000010">
    <property type="protein sequence ID" value="MDA0180227.1"/>
    <property type="molecule type" value="Genomic_DNA"/>
</dbReference>
<sequence length="325" mass="33412">MALSVPARLRVDDPSGVAPVRRAVEELADDLGLDEQRKGEAAIVVTELATNLVRHGGGGEIILRVNRASGATIDAIASDRGPGIGNYARARDDGFSTGGGPGNGLGAIGRLSVAMDVHSGAGQGTVVLARLGTDAPDSGVDGIALPMAGETASGDAWGHVVEGDQVTILAVDGLGHGDDAAAAANAAVRELRTGMDPMALLTRIHGALRSTRGAAGAVAYWNRRTHKLQYAGIGNIAASIVVDGESRSLVSMPGILGHGIQRPRPFDYELPPGGLLVMHSDGLRSGWDLAAYPGVARRDPLLTAALLIRDFERGRDDVSVVVARA</sequence>
<dbReference type="Pfam" id="PF07228">
    <property type="entry name" value="SpoIIE"/>
    <property type="match status" value="1"/>
</dbReference>
<organism evidence="2 3">
    <name type="scientific">Solirubrobacter phytolaccae</name>
    <dbReference type="NCBI Taxonomy" id="1404360"/>
    <lineage>
        <taxon>Bacteria</taxon>
        <taxon>Bacillati</taxon>
        <taxon>Actinomycetota</taxon>
        <taxon>Thermoleophilia</taxon>
        <taxon>Solirubrobacterales</taxon>
        <taxon>Solirubrobacteraceae</taxon>
        <taxon>Solirubrobacter</taxon>
    </lineage>
</organism>
<evidence type="ECO:0000313" key="3">
    <source>
        <dbReference type="Proteomes" id="UP001147653"/>
    </source>
</evidence>
<keyword evidence="2" id="KW-0067">ATP-binding</keyword>
<keyword evidence="2" id="KW-0547">Nucleotide-binding</keyword>
<keyword evidence="3" id="KW-1185">Reference proteome</keyword>
<dbReference type="InterPro" id="IPR039248">
    <property type="entry name" value="Ptase_RsbX"/>
</dbReference>
<dbReference type="Pfam" id="PF13581">
    <property type="entry name" value="HATPase_c_2"/>
    <property type="match status" value="1"/>
</dbReference>
<name>A0A9X3SE97_9ACTN</name>
<evidence type="ECO:0000259" key="1">
    <source>
        <dbReference type="SMART" id="SM00331"/>
    </source>
</evidence>
<feature type="domain" description="PPM-type phosphatase" evidence="1">
    <location>
        <begin position="138"/>
        <end position="325"/>
    </location>
</feature>